<evidence type="ECO:0000256" key="1">
    <source>
        <dbReference type="SAM" id="SignalP"/>
    </source>
</evidence>
<reference evidence="2" key="1">
    <citation type="submission" date="2021-01" db="EMBL/GenBank/DDBJ databases">
        <authorList>
            <person name="Lovell J.T."/>
            <person name="Bentley N."/>
            <person name="Bhattarai G."/>
            <person name="Jenkins J.W."/>
            <person name="Sreedasyam A."/>
            <person name="Alarcon Y."/>
            <person name="Bock C."/>
            <person name="Boston L."/>
            <person name="Carlson J."/>
            <person name="Cervantes K."/>
            <person name="Clermont K."/>
            <person name="Krom N."/>
            <person name="Kubenka K."/>
            <person name="Mamidi S."/>
            <person name="Mattison C."/>
            <person name="Monteros M."/>
            <person name="Pisani C."/>
            <person name="Plott C."/>
            <person name="Rajasekar S."/>
            <person name="Rhein H.S."/>
            <person name="Rohla C."/>
            <person name="Song M."/>
            <person name="Hilaire R.S."/>
            <person name="Shu S."/>
            <person name="Wells L."/>
            <person name="Wang X."/>
            <person name="Webber J."/>
            <person name="Heerema R.J."/>
            <person name="Klein P."/>
            <person name="Conner P."/>
            <person name="Grauke L."/>
            <person name="Grimwood J."/>
            <person name="Schmutz J."/>
            <person name="Randall J.J."/>
        </authorList>
    </citation>
    <scope>NUCLEOTIDE SEQUENCE</scope>
    <source>
        <tissue evidence="2">Leaf</tissue>
    </source>
</reference>
<organism evidence="2 3">
    <name type="scientific">Carya illinoinensis</name>
    <name type="common">Pecan</name>
    <dbReference type="NCBI Taxonomy" id="32201"/>
    <lineage>
        <taxon>Eukaryota</taxon>
        <taxon>Viridiplantae</taxon>
        <taxon>Streptophyta</taxon>
        <taxon>Embryophyta</taxon>
        <taxon>Tracheophyta</taxon>
        <taxon>Spermatophyta</taxon>
        <taxon>Magnoliopsida</taxon>
        <taxon>eudicotyledons</taxon>
        <taxon>Gunneridae</taxon>
        <taxon>Pentapetalae</taxon>
        <taxon>rosids</taxon>
        <taxon>fabids</taxon>
        <taxon>Fagales</taxon>
        <taxon>Juglandaceae</taxon>
        <taxon>Carya</taxon>
    </lineage>
</organism>
<dbReference type="AlphaFoldDB" id="A0A922E645"/>
<evidence type="ECO:0000313" key="3">
    <source>
        <dbReference type="Proteomes" id="UP000811246"/>
    </source>
</evidence>
<keyword evidence="1" id="KW-0732">Signal</keyword>
<comment type="caution">
    <text evidence="2">The sequence shown here is derived from an EMBL/GenBank/DDBJ whole genome shotgun (WGS) entry which is preliminary data.</text>
</comment>
<name>A0A922E645_CARIL</name>
<accession>A0A922E645</accession>
<dbReference type="Proteomes" id="UP000811246">
    <property type="component" value="Chromosome 9"/>
</dbReference>
<gene>
    <name evidence="2" type="ORF">I3842_09G194400</name>
</gene>
<evidence type="ECO:0000313" key="2">
    <source>
        <dbReference type="EMBL" id="KAG6697360.1"/>
    </source>
</evidence>
<proteinExistence type="predicted"/>
<sequence length="138" mass="15361">MLPLHALILLHHFLILLVTSQSQGNTRYLGLQDTSLLLRDTVTQFLPLDKRTASTNVPLSHYAAQNKILSYTTGPIVLLLHSLIPFHHFHIPLAIVNHKAISMTLDYSHITTASGHCYTVPDTRPYTPHFSATSSNPS</sequence>
<protein>
    <submittedName>
        <fullName evidence="2">Uncharacterized protein</fullName>
    </submittedName>
</protein>
<feature type="chain" id="PRO_5037955285" evidence="1">
    <location>
        <begin position="21"/>
        <end position="138"/>
    </location>
</feature>
<feature type="signal peptide" evidence="1">
    <location>
        <begin position="1"/>
        <end position="20"/>
    </location>
</feature>
<dbReference type="EMBL" id="CM031833">
    <property type="protein sequence ID" value="KAG6697360.1"/>
    <property type="molecule type" value="Genomic_DNA"/>
</dbReference>